<evidence type="ECO:0000259" key="2">
    <source>
        <dbReference type="Pfam" id="PF09822"/>
    </source>
</evidence>
<feature type="transmembrane region" description="Helical" evidence="1">
    <location>
        <begin position="429"/>
        <end position="451"/>
    </location>
</feature>
<dbReference type="OrthoDB" id="9766228at2"/>
<evidence type="ECO:0000313" key="4">
    <source>
        <dbReference type="EMBL" id="KEZ89878.1"/>
    </source>
</evidence>
<dbReference type="InterPro" id="IPR055396">
    <property type="entry name" value="DUF7088"/>
</dbReference>
<dbReference type="Proteomes" id="UP000028525">
    <property type="component" value="Unassembled WGS sequence"/>
</dbReference>
<proteinExistence type="predicted"/>
<keyword evidence="1" id="KW-0472">Membrane</keyword>
<dbReference type="RefSeq" id="WP_038281284.1">
    <property type="nucleotide sequence ID" value="NZ_JPME01000014.1"/>
</dbReference>
<accession>A0A084JLP4</accession>
<feature type="domain" description="DUF7088" evidence="3">
    <location>
        <begin position="44"/>
        <end position="116"/>
    </location>
</feature>
<evidence type="ECO:0000313" key="5">
    <source>
        <dbReference type="Proteomes" id="UP000028525"/>
    </source>
</evidence>
<gene>
    <name evidence="4" type="ORF">IO98_12140</name>
</gene>
<sequence>MTRKFKKGGYTAILSMIVIAAVVILNLIVGRLPEKVRQWDMSSNQIYTLGGTTKDLVKALDKDVTIYVVADPDSVDKRITSFIKRYEDLSSHIKVETVDSVLHPDQVNKLKAQDNTLLISCDSTGRTESIALTDIIKIDEMSYYYYGQSKETEFDGEGQLTGAISHVINDVQKTVYVTEGHGEAALGTTASDLLKKSNLTVNSLNLLTGGSIPEDCELLLINAPASDLANDEKKMISDYLNKGGRVLILAGYEEKDRPNLSALMSDYGLNLENGLAADTKKFYQNNPYYIFPTIQAGSEVTNGIDGKSAALVLQSAAMTQKQDLPDGVEVTPFMETSDGGMLVTADKQTKGTYILGAVSEKTLDSGTARLTVFSTPSLIDEGLNTSFTNLTNLTLFMNAVTANFDDVSNVSIPAKSLDVTYNTVTHGGMWGILFIFVIPVVTLAAGLVIWLKRRRL</sequence>
<dbReference type="EMBL" id="JPME01000014">
    <property type="protein sequence ID" value="KEZ89878.1"/>
    <property type="molecule type" value="Genomic_DNA"/>
</dbReference>
<dbReference type="Pfam" id="PF09822">
    <property type="entry name" value="ABC_transp_aux"/>
    <property type="match status" value="1"/>
</dbReference>
<keyword evidence="1" id="KW-1133">Transmembrane helix</keyword>
<keyword evidence="5" id="KW-1185">Reference proteome</keyword>
<name>A0A084JLP4_9FIRM</name>
<feature type="transmembrane region" description="Helical" evidence="1">
    <location>
        <begin position="12"/>
        <end position="32"/>
    </location>
</feature>
<dbReference type="Pfam" id="PF23357">
    <property type="entry name" value="DUF7088"/>
    <property type="match status" value="1"/>
</dbReference>
<keyword evidence="1" id="KW-0812">Transmembrane</keyword>
<dbReference type="AlphaFoldDB" id="A0A084JLP4"/>
<dbReference type="STRING" id="29354.IO98_12140"/>
<evidence type="ECO:0000256" key="1">
    <source>
        <dbReference type="SAM" id="Phobius"/>
    </source>
</evidence>
<protein>
    <submittedName>
        <fullName evidence="4">AraC family transcriptional regulator</fullName>
    </submittedName>
</protein>
<feature type="domain" description="ABC-type uncharacterised transport system" evidence="2">
    <location>
        <begin position="172"/>
        <end position="348"/>
    </location>
</feature>
<evidence type="ECO:0000259" key="3">
    <source>
        <dbReference type="Pfam" id="PF23357"/>
    </source>
</evidence>
<organism evidence="4 5">
    <name type="scientific">Lacrimispora celerecrescens</name>
    <dbReference type="NCBI Taxonomy" id="29354"/>
    <lineage>
        <taxon>Bacteria</taxon>
        <taxon>Bacillati</taxon>
        <taxon>Bacillota</taxon>
        <taxon>Clostridia</taxon>
        <taxon>Lachnospirales</taxon>
        <taxon>Lachnospiraceae</taxon>
        <taxon>Lacrimispora</taxon>
    </lineage>
</organism>
<reference evidence="4 5" key="1">
    <citation type="submission" date="2014-07" db="EMBL/GenBank/DDBJ databases">
        <title>Draft genome of Clostridium celerecrescens 152B isolated from sediments associated with methane hydrate from Krishna Godavari basin.</title>
        <authorList>
            <person name="Honkalas V.S."/>
            <person name="Dabir A.P."/>
            <person name="Arora P."/>
            <person name="Dhakephalkar P.K."/>
        </authorList>
    </citation>
    <scope>NUCLEOTIDE SEQUENCE [LARGE SCALE GENOMIC DNA]</scope>
    <source>
        <strain evidence="4 5">152B</strain>
    </source>
</reference>
<comment type="caution">
    <text evidence="4">The sequence shown here is derived from an EMBL/GenBank/DDBJ whole genome shotgun (WGS) entry which is preliminary data.</text>
</comment>
<dbReference type="InterPro" id="IPR019196">
    <property type="entry name" value="ABC_transp_unknown"/>
</dbReference>